<keyword evidence="3" id="KW-1185">Reference proteome</keyword>
<evidence type="ECO:0000256" key="1">
    <source>
        <dbReference type="SAM" id="Phobius"/>
    </source>
</evidence>
<feature type="transmembrane region" description="Helical" evidence="1">
    <location>
        <begin position="97"/>
        <end position="121"/>
    </location>
</feature>
<evidence type="ECO:0008006" key="4">
    <source>
        <dbReference type="Google" id="ProtNLM"/>
    </source>
</evidence>
<keyword evidence="1" id="KW-0472">Membrane</keyword>
<gene>
    <name evidence="2" type="ORF">ACJRO7_033541</name>
</gene>
<organism evidence="2 3">
    <name type="scientific">Eucalyptus globulus</name>
    <name type="common">Tasmanian blue gum</name>
    <dbReference type="NCBI Taxonomy" id="34317"/>
    <lineage>
        <taxon>Eukaryota</taxon>
        <taxon>Viridiplantae</taxon>
        <taxon>Streptophyta</taxon>
        <taxon>Embryophyta</taxon>
        <taxon>Tracheophyta</taxon>
        <taxon>Spermatophyta</taxon>
        <taxon>Magnoliopsida</taxon>
        <taxon>eudicotyledons</taxon>
        <taxon>Gunneridae</taxon>
        <taxon>Pentapetalae</taxon>
        <taxon>rosids</taxon>
        <taxon>malvids</taxon>
        <taxon>Myrtales</taxon>
        <taxon>Myrtaceae</taxon>
        <taxon>Myrtoideae</taxon>
        <taxon>Eucalypteae</taxon>
        <taxon>Eucalyptus</taxon>
    </lineage>
</organism>
<evidence type="ECO:0000313" key="2">
    <source>
        <dbReference type="EMBL" id="KAL3728966.1"/>
    </source>
</evidence>
<dbReference type="EMBL" id="JBJKBG010000008">
    <property type="protein sequence ID" value="KAL3728966.1"/>
    <property type="molecule type" value="Genomic_DNA"/>
</dbReference>
<feature type="transmembrane region" description="Helical" evidence="1">
    <location>
        <begin position="261"/>
        <end position="292"/>
    </location>
</feature>
<feature type="transmembrane region" description="Helical" evidence="1">
    <location>
        <begin position="30"/>
        <end position="50"/>
    </location>
</feature>
<reference evidence="2 3" key="1">
    <citation type="submission" date="2024-11" db="EMBL/GenBank/DDBJ databases">
        <title>Chromosome-level genome assembly of Eucalyptus globulus Labill. provides insights into its genome evolution.</title>
        <authorList>
            <person name="Li X."/>
        </authorList>
    </citation>
    <scope>NUCLEOTIDE SEQUENCE [LARGE SCALE GENOMIC DNA]</scope>
    <source>
        <strain evidence="2">CL2024</strain>
        <tissue evidence="2">Fresh tender leaves</tissue>
    </source>
</reference>
<dbReference type="Proteomes" id="UP001634007">
    <property type="component" value="Unassembled WGS sequence"/>
</dbReference>
<keyword evidence="1" id="KW-1133">Transmembrane helix</keyword>
<accession>A0ABD3JXA3</accession>
<name>A0ABD3JXA3_EUCGL</name>
<feature type="transmembrane region" description="Helical" evidence="1">
    <location>
        <begin position="142"/>
        <end position="171"/>
    </location>
</feature>
<feature type="transmembrane region" description="Helical" evidence="1">
    <location>
        <begin position="229"/>
        <end position="249"/>
    </location>
</feature>
<dbReference type="PANTHER" id="PTHR33133:SF5">
    <property type="entry name" value="OS08G0107100 PROTEIN"/>
    <property type="match status" value="1"/>
</dbReference>
<protein>
    <recommendedName>
        <fullName evidence="4">Polyadenylate-binding protein 1-B-binding protein</fullName>
    </recommendedName>
</protein>
<proteinExistence type="predicted"/>
<dbReference type="PANTHER" id="PTHR33133">
    <property type="entry name" value="OS08G0107100 PROTEIN-RELATED"/>
    <property type="match status" value="1"/>
</dbReference>
<comment type="caution">
    <text evidence="2">The sequence shown here is derived from an EMBL/GenBank/DDBJ whole genome shotgun (WGS) entry which is preliminary data.</text>
</comment>
<dbReference type="AlphaFoldDB" id="A0ABD3JXA3"/>
<evidence type="ECO:0000313" key="3">
    <source>
        <dbReference type="Proteomes" id="UP001634007"/>
    </source>
</evidence>
<feature type="transmembrane region" description="Helical" evidence="1">
    <location>
        <begin position="177"/>
        <end position="208"/>
    </location>
</feature>
<sequence length="332" mass="37781">MDREQEEMQFLGFFGIIKESIKIIFTWRKIFSQLTVALIFPLSLISLAHIEITNLLFGKINHDELELDHAKAETPEYNRLIDHVTSDLIKLWLFKTAYLVLCLIFSLLSTSAVVYTIACVYTSQSITFRRVMSIVPKVWKRLMITFLWSFFVVFVYNVVTALVIYLLIVLIQSTATALTLVIILLILYFAGLVYITVIWHLAGVISVLEDTYGIQAMFKSKNLIKGKMRVSIALFLLLMIGSTVIQTGFNNLAANGSGSGFVRFVVAVLCFLLLFKWILFGLVVQTMIYFVCKSYHHENIDKLALADHLEAYLLAGYVPLKSHELQLEQVAV</sequence>
<keyword evidence="1" id="KW-0812">Transmembrane</keyword>